<dbReference type="Proteomes" id="UP000779809">
    <property type="component" value="Unassembled WGS sequence"/>
</dbReference>
<evidence type="ECO:0008006" key="3">
    <source>
        <dbReference type="Google" id="ProtNLM"/>
    </source>
</evidence>
<dbReference type="AlphaFoldDB" id="A0A932A7M3"/>
<organism evidence="1 2">
    <name type="scientific">Candidatus Korobacter versatilis</name>
    <dbReference type="NCBI Taxonomy" id="658062"/>
    <lineage>
        <taxon>Bacteria</taxon>
        <taxon>Pseudomonadati</taxon>
        <taxon>Acidobacteriota</taxon>
        <taxon>Terriglobia</taxon>
        <taxon>Terriglobales</taxon>
        <taxon>Candidatus Korobacteraceae</taxon>
        <taxon>Candidatus Korobacter</taxon>
    </lineage>
</organism>
<gene>
    <name evidence="1" type="ORF">HYX28_05430</name>
</gene>
<name>A0A932A7M3_9BACT</name>
<dbReference type="InterPro" id="IPR036511">
    <property type="entry name" value="TGT-like_sf"/>
</dbReference>
<dbReference type="EMBL" id="JACPNR010000006">
    <property type="protein sequence ID" value="MBI2678201.1"/>
    <property type="molecule type" value="Genomic_DNA"/>
</dbReference>
<dbReference type="Gene3D" id="3.20.20.105">
    <property type="entry name" value="Queuine tRNA-ribosyltransferase-like"/>
    <property type="match status" value="1"/>
</dbReference>
<protein>
    <recommendedName>
        <fullName evidence="3">tRNA-guanine(15) transglycosylase-like domain-containing protein</fullName>
    </recommendedName>
</protein>
<dbReference type="SUPFAM" id="SSF51713">
    <property type="entry name" value="tRNA-guanine transglycosylase"/>
    <property type="match status" value="1"/>
</dbReference>
<reference evidence="1" key="1">
    <citation type="submission" date="2020-07" db="EMBL/GenBank/DDBJ databases">
        <title>Huge and variable diversity of episymbiotic CPR bacteria and DPANN archaea in groundwater ecosystems.</title>
        <authorList>
            <person name="He C.Y."/>
            <person name="Keren R."/>
            <person name="Whittaker M."/>
            <person name="Farag I.F."/>
            <person name="Doudna J."/>
            <person name="Cate J.H.D."/>
            <person name="Banfield J.F."/>
        </authorList>
    </citation>
    <scope>NUCLEOTIDE SEQUENCE</scope>
    <source>
        <strain evidence="1">NC_groundwater_580_Pr5_B-0.1um_64_19</strain>
    </source>
</reference>
<sequence>MKRIPYIQIGDSSLALPAFFPSVSSVKTNLTPSDYVDLLVALQFPQFLLSAYDYVNASRADQDAMIRSVKQARDTSKVVLLDSGNYESYWQRNKTWAPEQFWRACRELKPTMAFSFDGAEPDPQRSAEKIIAGLEADQQACAPIPVMPIVHATSAESPGLVAEVAKINTAPIIAVPERELGDGIRHRMRTVAAIRSALDNAAPNRALHILGTGNPLSIAALAISGADTFDGLEWCQTAVEFSTGKLSHFHHWDLLASTSPVRKLSELYEVPYAQRVLAHNLVFYAEFSDALRQYVGTEVASGAFDRILQDLRPLLRETN</sequence>
<dbReference type="GO" id="GO:0006400">
    <property type="term" value="P:tRNA modification"/>
    <property type="evidence" value="ECO:0007669"/>
    <property type="project" value="InterPro"/>
</dbReference>
<evidence type="ECO:0000313" key="1">
    <source>
        <dbReference type="EMBL" id="MBI2678201.1"/>
    </source>
</evidence>
<evidence type="ECO:0000313" key="2">
    <source>
        <dbReference type="Proteomes" id="UP000779809"/>
    </source>
</evidence>
<accession>A0A932A7M3</accession>
<comment type="caution">
    <text evidence="1">The sequence shown here is derived from an EMBL/GenBank/DDBJ whole genome shotgun (WGS) entry which is preliminary data.</text>
</comment>
<proteinExistence type="predicted"/>